<dbReference type="InterPro" id="IPR002931">
    <property type="entry name" value="Transglutaminase-like"/>
</dbReference>
<keyword evidence="3" id="KW-0067">ATP-binding</keyword>
<organism evidence="3 4">
    <name type="scientific">Nannocystis radixulma</name>
    <dbReference type="NCBI Taxonomy" id="2995305"/>
    <lineage>
        <taxon>Bacteria</taxon>
        <taxon>Pseudomonadati</taxon>
        <taxon>Myxococcota</taxon>
        <taxon>Polyangia</taxon>
        <taxon>Nannocystales</taxon>
        <taxon>Nannocystaceae</taxon>
        <taxon>Nannocystis</taxon>
    </lineage>
</organism>
<reference evidence="3 4" key="1">
    <citation type="submission" date="2022-11" db="EMBL/GenBank/DDBJ databases">
        <title>Minimal conservation of predation-associated metabolite biosynthetic gene clusters underscores biosynthetic potential of Myxococcota including descriptions for ten novel species: Archangium lansinium sp. nov., Myxococcus landrumus sp. nov., Nannocystis bai.</title>
        <authorList>
            <person name="Ahearne A."/>
            <person name="Stevens C."/>
            <person name="Dowd S."/>
        </authorList>
    </citation>
    <scope>NUCLEOTIDE SEQUENCE [LARGE SCALE GENOMIC DNA]</scope>
    <source>
        <strain evidence="3 4">NCELM</strain>
    </source>
</reference>
<feature type="transmembrane region" description="Helical" evidence="1">
    <location>
        <begin position="735"/>
        <end position="756"/>
    </location>
</feature>
<gene>
    <name evidence="3" type="ORF">POL58_19650</name>
</gene>
<dbReference type="NCBIfam" id="NF047352">
    <property type="entry name" value="P_loop_sacsin"/>
    <property type="match status" value="1"/>
</dbReference>
<feature type="domain" description="Transglutaminase-like" evidence="2">
    <location>
        <begin position="607"/>
        <end position="670"/>
    </location>
</feature>
<keyword evidence="1" id="KW-0812">Transmembrane</keyword>
<dbReference type="GO" id="GO:0005524">
    <property type="term" value="F:ATP binding"/>
    <property type="evidence" value="ECO:0007669"/>
    <property type="project" value="UniProtKB-KW"/>
</dbReference>
<dbReference type="InterPro" id="IPR038765">
    <property type="entry name" value="Papain-like_cys_pep_sf"/>
</dbReference>
<evidence type="ECO:0000313" key="4">
    <source>
        <dbReference type="Proteomes" id="UP001217838"/>
    </source>
</evidence>
<dbReference type="RefSeq" id="WP_271999785.1">
    <property type="nucleotide sequence ID" value="NZ_JAQNDN010000010.1"/>
</dbReference>
<dbReference type="SUPFAM" id="SSF55874">
    <property type="entry name" value="ATPase domain of HSP90 chaperone/DNA topoisomerase II/histidine kinase"/>
    <property type="match status" value="1"/>
</dbReference>
<dbReference type="Gene3D" id="3.30.565.10">
    <property type="entry name" value="Histidine kinase-like ATPase, C-terminal domain"/>
    <property type="match status" value="1"/>
</dbReference>
<dbReference type="Proteomes" id="UP001217838">
    <property type="component" value="Unassembled WGS sequence"/>
</dbReference>
<keyword evidence="1" id="KW-0472">Membrane</keyword>
<dbReference type="SUPFAM" id="SSF54001">
    <property type="entry name" value="Cysteine proteinases"/>
    <property type="match status" value="1"/>
</dbReference>
<proteinExistence type="predicted"/>
<comment type="caution">
    <text evidence="3">The sequence shown here is derived from an EMBL/GenBank/DDBJ whole genome shotgun (WGS) entry which is preliminary data.</text>
</comment>
<dbReference type="InterPro" id="IPR036890">
    <property type="entry name" value="HATPase_C_sf"/>
</dbReference>
<accession>A0ABT5B8C2</accession>
<evidence type="ECO:0000256" key="1">
    <source>
        <dbReference type="SAM" id="Phobius"/>
    </source>
</evidence>
<evidence type="ECO:0000259" key="2">
    <source>
        <dbReference type="SMART" id="SM00460"/>
    </source>
</evidence>
<dbReference type="Pfam" id="PF01841">
    <property type="entry name" value="Transglut_core"/>
    <property type="match status" value="1"/>
</dbReference>
<dbReference type="SMART" id="SM00460">
    <property type="entry name" value="TGc"/>
    <property type="match status" value="1"/>
</dbReference>
<keyword evidence="1" id="KW-1133">Transmembrane helix</keyword>
<keyword evidence="4" id="KW-1185">Reference proteome</keyword>
<sequence>MTSAPPGSEFRARARAEADRYGPDPWVFVRELLQNARDAGATKVEFVAESRAGRWVLRCRDDGEGMTFAHARRYLFALYASSKESRRDQVGRFGVGFWSVLRFEPERIAIRSRARRPDPTSQDPEDRAGAWALELDGDLATARRGTPPTMPGTEIELERAAVDEALERRVFDAAFQNARFLATRDDPERPLVVTVNGRKVNQPFALPAPSASFRRGRVRGVVALGGAARVELFSRGLRVRSAASLADFVVAGGRSTDNSRVHFTELPGRLAPQALLESDALELMLSRSDARDNKALRRLVDLAQRELEGLIARQLDAARPLPLWQRPWAALRDLVRRSLAVRMILAALLGAALAGGAAYALWGDRIWARFRPAPGESYGTGPIEHGETASANLPARYADLAGRYRGPQVDVLTGAGAREPPLTFRPADLRLHFAALIFRRLGEADEARAPEPRGDYAFGTCSEGQVCPEVELRLDAPAGPMRVPVPTGHRVVAGSALLVDADHPEGAPAPLAAGADDEALLLLAAPSQATLTYRTAPAQAGRPTRAVSSGLLPPELRREARALRGRSIAARVSALTRLTRELVAYSTAPEVAAQHRALAGEHFITRALEIGQGDCDVQNGLLTALLQEAGVESRLAIGFVGQGGRVNPWLHAWAEYRGQDGEWAVADASTGLALGTPAGPEEPGEIDVSQGTAVVDAEAFETTATTAELAAQADVLVGAGSAEHVLTDTSSRRGALPWGLAFGAAGLFGLAAFGLLRERTRRRVALDASGDLSRLLQGALQQPEVFQAVPAVFERPLVPTAAGGALSLAQAKRLAARGRLYRTRRRSPLAADALAGDAAVLDDERAEARAVADALGATDLDLWDALLAGAEETELLAAVSARLVASGEPWRVLASASLGSEELRSLDLAPLRLRNSPLRGRKVVVVGARNPWLQDAAGVLATRPAAAVFAAMDYLLDRLDLGSERTARLLRDAAREAVHEAAKARAR</sequence>
<dbReference type="Pfam" id="PF13589">
    <property type="entry name" value="HATPase_c_3"/>
    <property type="match status" value="1"/>
</dbReference>
<keyword evidence="3" id="KW-0547">Nucleotide-binding</keyword>
<evidence type="ECO:0000313" key="3">
    <source>
        <dbReference type="EMBL" id="MDC0669978.1"/>
    </source>
</evidence>
<feature type="transmembrane region" description="Helical" evidence="1">
    <location>
        <begin position="339"/>
        <end position="362"/>
    </location>
</feature>
<name>A0ABT5B8C2_9BACT</name>
<protein>
    <submittedName>
        <fullName evidence="3">ATP-binding protein</fullName>
    </submittedName>
</protein>
<dbReference type="Gene3D" id="3.10.620.30">
    <property type="match status" value="1"/>
</dbReference>
<dbReference type="EMBL" id="JAQNDN010000010">
    <property type="protein sequence ID" value="MDC0669978.1"/>
    <property type="molecule type" value="Genomic_DNA"/>
</dbReference>